<reference evidence="1" key="1">
    <citation type="submission" date="2020-10" db="EMBL/GenBank/DDBJ databases">
        <title>Taxonomic study of unclassified bacteria belonging to the class Ktedonobacteria.</title>
        <authorList>
            <person name="Yabe S."/>
            <person name="Wang C.M."/>
            <person name="Zheng Y."/>
            <person name="Sakai Y."/>
            <person name="Cavaletti L."/>
            <person name="Monciardini P."/>
            <person name="Donadio S."/>
        </authorList>
    </citation>
    <scope>NUCLEOTIDE SEQUENCE</scope>
    <source>
        <strain evidence="1">ID150040</strain>
    </source>
</reference>
<sequence>MSDRHCPHILNEQGETRYVEVSASYGPSDAVWGRYDINRLLVVFDAGSEVRLRRQVTGADEDEVSLTFSEFDALIDQFNDYCATHGYIPEPPDDVFSPAARPAWAGPAGSPWSQEKHLEVREIGPLSFGFVDLGKLALALFWLRLRTWLL</sequence>
<protein>
    <submittedName>
        <fullName evidence="1">Uncharacterized protein</fullName>
    </submittedName>
</protein>
<dbReference type="EMBL" id="BNJK01000001">
    <property type="protein sequence ID" value="GHO93042.1"/>
    <property type="molecule type" value="Genomic_DNA"/>
</dbReference>
<dbReference type="AlphaFoldDB" id="A0A8J3IKR2"/>
<evidence type="ECO:0000313" key="2">
    <source>
        <dbReference type="Proteomes" id="UP000597444"/>
    </source>
</evidence>
<evidence type="ECO:0000313" key="1">
    <source>
        <dbReference type="EMBL" id="GHO93042.1"/>
    </source>
</evidence>
<keyword evidence="2" id="KW-1185">Reference proteome</keyword>
<gene>
    <name evidence="1" type="ORF">KSF_030900</name>
</gene>
<comment type="caution">
    <text evidence="1">The sequence shown here is derived from an EMBL/GenBank/DDBJ whole genome shotgun (WGS) entry which is preliminary data.</text>
</comment>
<organism evidence="1 2">
    <name type="scientific">Reticulibacter mediterranei</name>
    <dbReference type="NCBI Taxonomy" id="2778369"/>
    <lineage>
        <taxon>Bacteria</taxon>
        <taxon>Bacillati</taxon>
        <taxon>Chloroflexota</taxon>
        <taxon>Ktedonobacteria</taxon>
        <taxon>Ktedonobacterales</taxon>
        <taxon>Reticulibacteraceae</taxon>
        <taxon>Reticulibacter</taxon>
    </lineage>
</organism>
<dbReference type="RefSeq" id="WP_220203848.1">
    <property type="nucleotide sequence ID" value="NZ_BNJK01000001.1"/>
</dbReference>
<proteinExistence type="predicted"/>
<dbReference type="Proteomes" id="UP000597444">
    <property type="component" value="Unassembled WGS sequence"/>
</dbReference>
<accession>A0A8J3IKR2</accession>
<name>A0A8J3IKR2_9CHLR</name>